<evidence type="ECO:0000256" key="1">
    <source>
        <dbReference type="SAM" id="Phobius"/>
    </source>
</evidence>
<protein>
    <submittedName>
        <fullName evidence="2">Uncharacterized protein</fullName>
    </submittedName>
</protein>
<proteinExistence type="predicted"/>
<feature type="transmembrane region" description="Helical" evidence="1">
    <location>
        <begin position="85"/>
        <end position="106"/>
    </location>
</feature>
<accession>A0ABT3J7K2</accession>
<keyword evidence="1" id="KW-1133">Transmembrane helix</keyword>
<keyword evidence="1" id="KW-0472">Membrane</keyword>
<organism evidence="2 3">
    <name type="scientific">Defluviimonas salinarum</name>
    <dbReference type="NCBI Taxonomy" id="2992147"/>
    <lineage>
        <taxon>Bacteria</taxon>
        <taxon>Pseudomonadati</taxon>
        <taxon>Pseudomonadota</taxon>
        <taxon>Alphaproteobacteria</taxon>
        <taxon>Rhodobacterales</taxon>
        <taxon>Paracoccaceae</taxon>
        <taxon>Albidovulum</taxon>
    </lineage>
</organism>
<keyword evidence="1" id="KW-0812">Transmembrane</keyword>
<sequence>MRFVLVPNTAEDFCSRLSTLGDQSKAVRYWVTNLPVGHARYLLDLAAKDKQNDDRYYSALVKSFPGIEAEDLRRSLSRRARFDRALIMVLFCTAAILIASALYLALK</sequence>
<dbReference type="RefSeq" id="WP_264773102.1">
    <property type="nucleotide sequence ID" value="NZ_JAPDOG010000022.1"/>
</dbReference>
<name>A0ABT3J7K2_9RHOB</name>
<dbReference type="EMBL" id="JAPDOG010000022">
    <property type="protein sequence ID" value="MCW3783657.1"/>
    <property type="molecule type" value="Genomic_DNA"/>
</dbReference>
<gene>
    <name evidence="2" type="ORF">OM960_19145</name>
</gene>
<comment type="caution">
    <text evidence="2">The sequence shown here is derived from an EMBL/GenBank/DDBJ whole genome shotgun (WGS) entry which is preliminary data.</text>
</comment>
<evidence type="ECO:0000313" key="2">
    <source>
        <dbReference type="EMBL" id="MCW3783657.1"/>
    </source>
</evidence>
<dbReference type="Proteomes" id="UP001207582">
    <property type="component" value="Unassembled WGS sequence"/>
</dbReference>
<reference evidence="2 3" key="1">
    <citation type="submission" date="2022-10" db="EMBL/GenBank/DDBJ databases">
        <title>Defluviimonas sp. CAU 1641 isolated from mud.</title>
        <authorList>
            <person name="Kim W."/>
        </authorList>
    </citation>
    <scope>NUCLEOTIDE SEQUENCE [LARGE SCALE GENOMIC DNA]</scope>
    <source>
        <strain evidence="2 3">CAU 1641</strain>
    </source>
</reference>
<evidence type="ECO:0000313" key="3">
    <source>
        <dbReference type="Proteomes" id="UP001207582"/>
    </source>
</evidence>
<keyword evidence="3" id="KW-1185">Reference proteome</keyword>